<evidence type="ECO:0000313" key="9">
    <source>
        <dbReference type="EMBL" id="PRP77172.1"/>
    </source>
</evidence>
<dbReference type="InParanoid" id="A0A2P6MZN4"/>
<dbReference type="Gene3D" id="1.10.10.60">
    <property type="entry name" value="Homeodomain-like"/>
    <property type="match status" value="1"/>
</dbReference>
<feature type="DNA-binding region" description="Homeobox" evidence="6">
    <location>
        <begin position="43"/>
        <end position="102"/>
    </location>
</feature>
<evidence type="ECO:0000256" key="1">
    <source>
        <dbReference type="ARBA" id="ARBA00004123"/>
    </source>
</evidence>
<dbReference type="Pfam" id="PF00046">
    <property type="entry name" value="Homeodomain"/>
    <property type="match status" value="1"/>
</dbReference>
<keyword evidence="10" id="KW-1185">Reference proteome</keyword>
<evidence type="ECO:0000256" key="5">
    <source>
        <dbReference type="ARBA" id="ARBA00023242"/>
    </source>
</evidence>
<protein>
    <submittedName>
        <fullName evidence="9">Aristaless-related homeobox protein-like</fullName>
    </submittedName>
</protein>
<dbReference type="GO" id="GO:0005634">
    <property type="term" value="C:nucleus"/>
    <property type="evidence" value="ECO:0007669"/>
    <property type="project" value="UniProtKB-SubCell"/>
</dbReference>
<evidence type="ECO:0000256" key="2">
    <source>
        <dbReference type="ARBA" id="ARBA00022473"/>
    </source>
</evidence>
<dbReference type="PROSITE" id="PS50071">
    <property type="entry name" value="HOMEOBOX_2"/>
    <property type="match status" value="1"/>
</dbReference>
<reference evidence="9 10" key="1">
    <citation type="journal article" date="2018" name="Genome Biol. Evol.">
        <title>Multiple Roots of Fruiting Body Formation in Amoebozoa.</title>
        <authorList>
            <person name="Hillmann F."/>
            <person name="Forbes G."/>
            <person name="Novohradska S."/>
            <person name="Ferling I."/>
            <person name="Riege K."/>
            <person name="Groth M."/>
            <person name="Westermann M."/>
            <person name="Marz M."/>
            <person name="Spaller T."/>
            <person name="Winckler T."/>
            <person name="Schaap P."/>
            <person name="Glockner G."/>
        </authorList>
    </citation>
    <scope>NUCLEOTIDE SEQUENCE [LARGE SCALE GENOMIC DNA]</scope>
    <source>
        <strain evidence="9 10">Jena</strain>
    </source>
</reference>
<dbReference type="PANTHER" id="PTHR45793:SF5">
    <property type="entry name" value="HOMEOTIC PROTEIN OCELLILESS"/>
    <property type="match status" value="1"/>
</dbReference>
<name>A0A2P6MZN4_9EUKA</name>
<organism evidence="9 10">
    <name type="scientific">Planoprotostelium fungivorum</name>
    <dbReference type="NCBI Taxonomy" id="1890364"/>
    <lineage>
        <taxon>Eukaryota</taxon>
        <taxon>Amoebozoa</taxon>
        <taxon>Evosea</taxon>
        <taxon>Variosea</taxon>
        <taxon>Cavosteliida</taxon>
        <taxon>Cavosteliaceae</taxon>
        <taxon>Planoprotostelium</taxon>
    </lineage>
</organism>
<evidence type="ECO:0000256" key="7">
    <source>
        <dbReference type="RuleBase" id="RU000682"/>
    </source>
</evidence>
<keyword evidence="5 6" id="KW-0539">Nucleus</keyword>
<dbReference type="OrthoDB" id="2147389at2759"/>
<keyword evidence="2" id="KW-0217">Developmental protein</keyword>
<dbReference type="SUPFAM" id="SSF46689">
    <property type="entry name" value="Homeodomain-like"/>
    <property type="match status" value="1"/>
</dbReference>
<dbReference type="STRING" id="1890364.A0A2P6MZN4"/>
<keyword evidence="4 6" id="KW-0371">Homeobox</keyword>
<dbReference type="GO" id="GO:0000981">
    <property type="term" value="F:DNA-binding transcription factor activity, RNA polymerase II-specific"/>
    <property type="evidence" value="ECO:0007669"/>
    <property type="project" value="TreeGrafter"/>
</dbReference>
<dbReference type="AlphaFoldDB" id="A0A2P6MZN4"/>
<evidence type="ECO:0000313" key="10">
    <source>
        <dbReference type="Proteomes" id="UP000241769"/>
    </source>
</evidence>
<evidence type="ECO:0000256" key="6">
    <source>
        <dbReference type="PROSITE-ProRule" id="PRU00108"/>
    </source>
</evidence>
<dbReference type="CDD" id="cd00086">
    <property type="entry name" value="homeodomain"/>
    <property type="match status" value="1"/>
</dbReference>
<dbReference type="Proteomes" id="UP000241769">
    <property type="component" value="Unassembled WGS sequence"/>
</dbReference>
<evidence type="ECO:0000256" key="4">
    <source>
        <dbReference type="ARBA" id="ARBA00023155"/>
    </source>
</evidence>
<dbReference type="InterPro" id="IPR009057">
    <property type="entry name" value="Homeodomain-like_sf"/>
</dbReference>
<feature type="domain" description="Homeobox" evidence="8">
    <location>
        <begin position="41"/>
        <end position="101"/>
    </location>
</feature>
<dbReference type="GO" id="GO:0000978">
    <property type="term" value="F:RNA polymerase II cis-regulatory region sequence-specific DNA binding"/>
    <property type="evidence" value="ECO:0007669"/>
    <property type="project" value="TreeGrafter"/>
</dbReference>
<dbReference type="PANTHER" id="PTHR45793">
    <property type="entry name" value="HOMEOBOX PROTEIN"/>
    <property type="match status" value="1"/>
</dbReference>
<comment type="subcellular location">
    <subcellularLocation>
        <location evidence="1 6 7">Nucleus</location>
    </subcellularLocation>
</comment>
<comment type="caution">
    <text evidence="9">The sequence shown here is derived from an EMBL/GenBank/DDBJ whole genome shotgun (WGS) entry which is preliminary data.</text>
</comment>
<accession>A0A2P6MZN4</accession>
<dbReference type="InterPro" id="IPR001356">
    <property type="entry name" value="HD"/>
</dbReference>
<keyword evidence="3 6" id="KW-0238">DNA-binding</keyword>
<dbReference type="EMBL" id="MDYQ01000276">
    <property type="protein sequence ID" value="PRP77172.1"/>
    <property type="molecule type" value="Genomic_DNA"/>
</dbReference>
<evidence type="ECO:0000256" key="3">
    <source>
        <dbReference type="ARBA" id="ARBA00023125"/>
    </source>
</evidence>
<proteinExistence type="predicted"/>
<gene>
    <name evidence="9" type="ORF">PROFUN_14513</name>
</gene>
<dbReference type="SMART" id="SM00389">
    <property type="entry name" value="HOX"/>
    <property type="match status" value="1"/>
</dbReference>
<sequence length="103" mass="11971">MKISDLVHSTNTTTLQPIAFTLPDEEDETSEIDSADGGLEVNIRARRVVVPPQQKDYLESIFQVTPYPDNELKRELADKFKTTPRKIQVWFQNRRQKQRIENG</sequence>
<evidence type="ECO:0000259" key="8">
    <source>
        <dbReference type="PROSITE" id="PS50071"/>
    </source>
</evidence>